<evidence type="ECO:0000313" key="3">
    <source>
        <dbReference type="Proteomes" id="UP000001593"/>
    </source>
</evidence>
<dbReference type="EMBL" id="DS469849">
    <property type="protein sequence ID" value="EDO32115.1"/>
    <property type="molecule type" value="Genomic_DNA"/>
</dbReference>
<dbReference type="AlphaFoldDB" id="A7SW07"/>
<feature type="region of interest" description="Disordered" evidence="1">
    <location>
        <begin position="111"/>
        <end position="134"/>
    </location>
</feature>
<dbReference type="PANTHER" id="PTHR46704">
    <property type="entry name" value="CXC DOMAIN-CONTAINING PROTEIN-RELATED"/>
    <property type="match status" value="1"/>
</dbReference>
<dbReference type="HOGENOM" id="CLU_785976_0_0_1"/>
<accession>A7SW07</accession>
<name>A7SW07_NEMVE</name>
<evidence type="ECO:0000313" key="2">
    <source>
        <dbReference type="EMBL" id="EDO32115.1"/>
    </source>
</evidence>
<keyword evidence="3" id="KW-1185">Reference proteome</keyword>
<feature type="compositionally biased region" description="Basic and acidic residues" evidence="1">
    <location>
        <begin position="122"/>
        <end position="133"/>
    </location>
</feature>
<sequence>MLGQDIVYAVTGSQVKTPKHIGLAVTLHHLTGSKEVVMGCASNDDVMIVNTAWAKGMTAGAEDTGIIVPSNKSPGLLVQFAANNNDLYEQTLGGYQRTTHETTVAVYQRQLFGPPPPPPPKAHADHSAKRRPLEQPVKGQVIEECSIGGKRPAVTTFVGKARESCLIPQEESSQSMVKKDLAWFLLGRILNSAQLASCNRKEVSGKRTVFIESGIYGSSSTAALLQGKSYNRGVKKHNLSMEALLRLQWLAFLVWIKKEEETSAEENGLCNFQLINATIQRYMQATLQKRKDAYLVLCNTTQDVDTLLRRFKESKSSKLFRFWDDNIKMVLLLLKFISAKRKGNWQLHLAATV</sequence>
<protein>
    <submittedName>
        <fullName evidence="2">Uncharacterized protein</fullName>
    </submittedName>
</protein>
<dbReference type="PhylomeDB" id="A7SW07"/>
<dbReference type="InParanoid" id="A7SW07"/>
<organism evidence="2 3">
    <name type="scientific">Nematostella vectensis</name>
    <name type="common">Starlet sea anemone</name>
    <dbReference type="NCBI Taxonomy" id="45351"/>
    <lineage>
        <taxon>Eukaryota</taxon>
        <taxon>Metazoa</taxon>
        <taxon>Cnidaria</taxon>
        <taxon>Anthozoa</taxon>
        <taxon>Hexacorallia</taxon>
        <taxon>Actiniaria</taxon>
        <taxon>Edwardsiidae</taxon>
        <taxon>Nematostella</taxon>
    </lineage>
</organism>
<dbReference type="Proteomes" id="UP000001593">
    <property type="component" value="Unassembled WGS sequence"/>
</dbReference>
<reference evidence="2 3" key="1">
    <citation type="journal article" date="2007" name="Science">
        <title>Sea anemone genome reveals ancestral eumetazoan gene repertoire and genomic organization.</title>
        <authorList>
            <person name="Putnam N.H."/>
            <person name="Srivastava M."/>
            <person name="Hellsten U."/>
            <person name="Dirks B."/>
            <person name="Chapman J."/>
            <person name="Salamov A."/>
            <person name="Terry A."/>
            <person name="Shapiro H."/>
            <person name="Lindquist E."/>
            <person name="Kapitonov V.V."/>
            <person name="Jurka J."/>
            <person name="Genikhovich G."/>
            <person name="Grigoriev I.V."/>
            <person name="Lucas S.M."/>
            <person name="Steele R.E."/>
            <person name="Finnerty J.R."/>
            <person name="Technau U."/>
            <person name="Martindale M.Q."/>
            <person name="Rokhsar D.S."/>
        </authorList>
    </citation>
    <scope>NUCLEOTIDE SEQUENCE [LARGE SCALE GENOMIC DNA]</scope>
    <source>
        <strain evidence="3">CH2 X CH6</strain>
    </source>
</reference>
<dbReference type="PANTHER" id="PTHR46704:SF1">
    <property type="entry name" value="TELOMERE LENGTH REGULATION PROTEIN TEL2 HOMOLOG"/>
    <property type="match status" value="1"/>
</dbReference>
<evidence type="ECO:0000256" key="1">
    <source>
        <dbReference type="SAM" id="MobiDB-lite"/>
    </source>
</evidence>
<proteinExistence type="predicted"/>
<gene>
    <name evidence="2" type="ORF">NEMVEDRAFT_v1g218350</name>
</gene>